<name>A0A1K1LBW1_9BACT</name>
<evidence type="ECO:0000313" key="3">
    <source>
        <dbReference type="Proteomes" id="UP000186323"/>
    </source>
</evidence>
<gene>
    <name evidence="2" type="ORF">DESPIGER_0310</name>
</gene>
<organism evidence="2 3">
    <name type="scientific">Desulfovibrio piger</name>
    <dbReference type="NCBI Taxonomy" id="901"/>
    <lineage>
        <taxon>Bacteria</taxon>
        <taxon>Pseudomonadati</taxon>
        <taxon>Thermodesulfobacteriota</taxon>
        <taxon>Desulfovibrionia</taxon>
        <taxon>Desulfovibrionales</taxon>
        <taxon>Desulfovibrionaceae</taxon>
        <taxon>Desulfovibrio</taxon>
    </lineage>
</organism>
<dbReference type="CDD" id="cd02440">
    <property type="entry name" value="AdoMet_MTases"/>
    <property type="match status" value="1"/>
</dbReference>
<dbReference type="InterPro" id="IPR013216">
    <property type="entry name" value="Methyltransf_11"/>
</dbReference>
<proteinExistence type="predicted"/>
<evidence type="ECO:0000259" key="1">
    <source>
        <dbReference type="Pfam" id="PF08241"/>
    </source>
</evidence>
<dbReference type="Pfam" id="PF08241">
    <property type="entry name" value="Methyltransf_11"/>
    <property type="match status" value="1"/>
</dbReference>
<dbReference type="PANTHER" id="PTHR43861">
    <property type="entry name" value="TRANS-ACONITATE 2-METHYLTRANSFERASE-RELATED"/>
    <property type="match status" value="1"/>
</dbReference>
<keyword evidence="2" id="KW-0489">Methyltransferase</keyword>
<evidence type="ECO:0000313" key="2">
    <source>
        <dbReference type="EMBL" id="SFV72202.1"/>
    </source>
</evidence>
<keyword evidence="3" id="KW-1185">Reference proteome</keyword>
<accession>A0A1K1LBW1</accession>
<dbReference type="Proteomes" id="UP000186323">
    <property type="component" value="Chromosome I"/>
</dbReference>
<dbReference type="EC" id="2.1.1.-" evidence="2"/>
<dbReference type="AlphaFoldDB" id="A0A1K1LBW1"/>
<dbReference type="SUPFAM" id="SSF53335">
    <property type="entry name" value="S-adenosyl-L-methionine-dependent methyltransferases"/>
    <property type="match status" value="1"/>
</dbReference>
<dbReference type="Gene3D" id="3.40.50.150">
    <property type="entry name" value="Vaccinia Virus protein VP39"/>
    <property type="match status" value="1"/>
</dbReference>
<keyword evidence="2" id="KW-0808">Transferase</keyword>
<dbReference type="InterPro" id="IPR029063">
    <property type="entry name" value="SAM-dependent_MTases_sf"/>
</dbReference>
<protein>
    <submittedName>
        <fullName evidence="2">Methyltransferase</fullName>
        <ecNumber evidence="2">2.1.1.-</ecNumber>
    </submittedName>
</protein>
<sequence length="274" mass="30672">MEHLHRYLLACELAAGKTVLDIACGDGYGSAMLARHAAQVTGVDIDTPTVERARGKYVADNLRFLQGSATDMPLEDDSVDLVVSFETIEHLTEQDRMLCEIRRVLRPEGFLLISSPDKYEYSDVPGYHNEFHLKELYCQEFEELLQKHFSRHVLLGQRVVFGSLIASADARPFLSWSKVEEQSRSEGLAHAVYHIAIAGDEPLPGLPSSLFRAPLEHSDHVRQLDAALHSARECLGAREQELQDARAMLSSLLNSRSWKITAPLRALAALLRKN</sequence>
<dbReference type="EMBL" id="LT630450">
    <property type="protein sequence ID" value="SFV72202.1"/>
    <property type="molecule type" value="Genomic_DNA"/>
</dbReference>
<dbReference type="KEGG" id="dpg:DESPIGER_0310"/>
<reference evidence="3" key="1">
    <citation type="submission" date="2016-10" db="EMBL/GenBank/DDBJ databases">
        <authorList>
            <person name="Wegmann U."/>
        </authorList>
    </citation>
    <scope>NUCLEOTIDE SEQUENCE [LARGE SCALE GENOMIC DNA]</scope>
</reference>
<dbReference type="GO" id="GO:0032259">
    <property type="term" value="P:methylation"/>
    <property type="evidence" value="ECO:0007669"/>
    <property type="project" value="UniProtKB-KW"/>
</dbReference>
<feature type="domain" description="Methyltransferase type 11" evidence="1">
    <location>
        <begin position="20"/>
        <end position="113"/>
    </location>
</feature>
<dbReference type="GO" id="GO:0008757">
    <property type="term" value="F:S-adenosylmethionine-dependent methyltransferase activity"/>
    <property type="evidence" value="ECO:0007669"/>
    <property type="project" value="InterPro"/>
</dbReference>